<gene>
    <name evidence="2" type="ORF">EKO04_011572</name>
</gene>
<evidence type="ECO:0000259" key="1">
    <source>
        <dbReference type="Pfam" id="PF13391"/>
    </source>
</evidence>
<dbReference type="Pfam" id="PF13391">
    <property type="entry name" value="HNH_2"/>
    <property type="match status" value="1"/>
</dbReference>
<reference evidence="2" key="2">
    <citation type="submission" date="2020-09" db="EMBL/GenBank/DDBJ databases">
        <title>Reference genome assembly for Australian Ascochyta lentis isolate Al4.</title>
        <authorList>
            <person name="Lee R.C."/>
            <person name="Farfan-Caceres L.M."/>
            <person name="Debler J.W."/>
            <person name="Williams A.H."/>
            <person name="Henares B.M."/>
        </authorList>
    </citation>
    <scope>NUCLEOTIDE SEQUENCE</scope>
    <source>
        <strain evidence="2">Al4</strain>
    </source>
</reference>
<sequence>MVLVRAPIEGPSPTQQPQLLIHFRHPGYSDSSNVLFRLQATDRDDEGEPGLLAQLALDACAIVAGNPGVVGWLSLSRDGSAPIQPSIVLHHRYYYYHLEGADEAPYPVVPNFRQWRFPHGRLPQHWQQLAPNAKVNAKAAAALPTASLAYYKLTTALLTCEGSCRLTGCREHPQVARVVPLSELLWWRANNMSRYNTSDEANIHDTANALLLRADLHIAFDRRRLVFVPKPAADGNICLVAHVLCSSPEFELLYHNRELHPNVVSADMLYARFAWAIFPQLRPFLESKTDRRLTLLASDASLADAHGCITDGQSPSSATISTERPGRDPLPSALASEHIFFSSSLLLTPTSPPIDTTLSLQGPEALPMPLRPQLAQAWLERERQRSDPDDTWTKEQDWLRRVWAGKTLLNEEVERWFERIGAEGKEA</sequence>
<dbReference type="InterPro" id="IPR003615">
    <property type="entry name" value="HNH_nuc"/>
</dbReference>
<accession>A0A8H7MD74</accession>
<dbReference type="Proteomes" id="UP000651452">
    <property type="component" value="Unassembled WGS sequence"/>
</dbReference>
<feature type="domain" description="HNH nuclease" evidence="1">
    <location>
        <begin position="164"/>
        <end position="228"/>
    </location>
</feature>
<dbReference type="OrthoDB" id="2142759at2759"/>
<protein>
    <recommendedName>
        <fullName evidence="1">HNH nuclease domain-containing protein</fullName>
    </recommendedName>
</protein>
<evidence type="ECO:0000313" key="2">
    <source>
        <dbReference type="EMBL" id="KAF9690415.1"/>
    </source>
</evidence>
<reference evidence="2" key="1">
    <citation type="submission" date="2018-12" db="EMBL/GenBank/DDBJ databases">
        <authorList>
            <person name="Syme R.A."/>
            <person name="Farfan-Caceres L."/>
            <person name="Lichtenzveig J."/>
        </authorList>
    </citation>
    <scope>NUCLEOTIDE SEQUENCE</scope>
    <source>
        <strain evidence="2">Al4</strain>
    </source>
</reference>
<dbReference type="AlphaFoldDB" id="A0A8H7MD74"/>
<organism evidence="2 3">
    <name type="scientific">Ascochyta lentis</name>
    <dbReference type="NCBI Taxonomy" id="205686"/>
    <lineage>
        <taxon>Eukaryota</taxon>
        <taxon>Fungi</taxon>
        <taxon>Dikarya</taxon>
        <taxon>Ascomycota</taxon>
        <taxon>Pezizomycotina</taxon>
        <taxon>Dothideomycetes</taxon>
        <taxon>Pleosporomycetidae</taxon>
        <taxon>Pleosporales</taxon>
        <taxon>Pleosporineae</taxon>
        <taxon>Didymellaceae</taxon>
        <taxon>Ascochyta</taxon>
    </lineage>
</organism>
<proteinExistence type="predicted"/>
<keyword evidence="3" id="KW-1185">Reference proteome</keyword>
<comment type="caution">
    <text evidence="2">The sequence shown here is derived from an EMBL/GenBank/DDBJ whole genome shotgun (WGS) entry which is preliminary data.</text>
</comment>
<name>A0A8H7MD74_9PLEO</name>
<dbReference type="EMBL" id="RZGK01000024">
    <property type="protein sequence ID" value="KAF9690415.1"/>
    <property type="molecule type" value="Genomic_DNA"/>
</dbReference>
<evidence type="ECO:0000313" key="3">
    <source>
        <dbReference type="Proteomes" id="UP000651452"/>
    </source>
</evidence>